<sequence length="246" mass="26111">MRIAVAGGTGAIGRLVVEELKTQGHEPLVLSRSAGCDLTNLHSVKQWLVDCRAVIDVSGASTTSASTAMRYFTQSTSNLIRVGREAGVKNHVALSIVGAAEIDSGYYAGKAAQERMLQILDGGCTILRSTQFHEFVGQNIDRLGAGPVQMAPKMRLQPIAGVEVAAALIELALQPAQGLVQDLAGPKEEDMPELFAQYLKHQGKNSKIIEVPVPGAMGKALRNGGILPGGSARLGQQTFTEWLARQ</sequence>
<dbReference type="RefSeq" id="WP_345473177.1">
    <property type="nucleotide sequence ID" value="NZ_CP125942.1"/>
</dbReference>
<dbReference type="PANTHER" id="PTHR12126:SF11">
    <property type="entry name" value="NADH DEHYDROGENASE [UBIQUINONE] 1 ALPHA SUBCOMPLEX SUBUNIT 9, MITOCHONDRIAL"/>
    <property type="match status" value="1"/>
</dbReference>
<gene>
    <name evidence="2" type="ORF">QMQ05_03925</name>
</gene>
<reference evidence="2 3" key="1">
    <citation type="submission" date="2023-05" db="EMBL/GenBank/DDBJ databases">
        <title>Glutamicibacter sp. B1, complete genome.</title>
        <authorList>
            <person name="Long Y.H."/>
            <person name="Fang T."/>
            <person name="Li X.Y."/>
        </authorList>
    </citation>
    <scope>NUCLEOTIDE SEQUENCE [LARGE SCALE GENOMIC DNA]</scope>
    <source>
        <strain evidence="2 3">B1</strain>
    </source>
</reference>
<organism evidence="2 3">
    <name type="scientific">Glutamicibacter ectropisis</name>
    <dbReference type="NCBI Taxonomy" id="3046593"/>
    <lineage>
        <taxon>Bacteria</taxon>
        <taxon>Bacillati</taxon>
        <taxon>Actinomycetota</taxon>
        <taxon>Actinomycetes</taxon>
        <taxon>Micrococcales</taxon>
        <taxon>Micrococcaceae</taxon>
        <taxon>Glutamicibacter</taxon>
    </lineage>
</organism>
<evidence type="ECO:0000259" key="1">
    <source>
        <dbReference type="Pfam" id="PF01370"/>
    </source>
</evidence>
<dbReference type="EMBL" id="CP125942">
    <property type="protein sequence ID" value="XAO46688.1"/>
    <property type="molecule type" value="Genomic_DNA"/>
</dbReference>
<name>A0AAU6WHU1_9MICC</name>
<dbReference type="Proteomes" id="UP001486888">
    <property type="component" value="Chromosome"/>
</dbReference>
<dbReference type="KEGG" id="gey:QMQ05_03925"/>
<evidence type="ECO:0000313" key="2">
    <source>
        <dbReference type="EMBL" id="XAO46688.1"/>
    </source>
</evidence>
<dbReference type="InterPro" id="IPR036291">
    <property type="entry name" value="NAD(P)-bd_dom_sf"/>
</dbReference>
<dbReference type="Pfam" id="PF01370">
    <property type="entry name" value="Epimerase"/>
    <property type="match status" value="1"/>
</dbReference>
<dbReference type="AlphaFoldDB" id="A0AAU6WHU1"/>
<accession>A0AAU6WHU1</accession>
<feature type="domain" description="NAD-dependent epimerase/dehydratase" evidence="1">
    <location>
        <begin position="3"/>
        <end position="95"/>
    </location>
</feature>
<evidence type="ECO:0000313" key="3">
    <source>
        <dbReference type="Proteomes" id="UP001486888"/>
    </source>
</evidence>
<keyword evidence="3" id="KW-1185">Reference proteome</keyword>
<dbReference type="InterPro" id="IPR051207">
    <property type="entry name" value="ComplexI_NDUFA9_subunit"/>
</dbReference>
<dbReference type="SUPFAM" id="SSF51735">
    <property type="entry name" value="NAD(P)-binding Rossmann-fold domains"/>
    <property type="match status" value="1"/>
</dbReference>
<dbReference type="InterPro" id="IPR001509">
    <property type="entry name" value="Epimerase_deHydtase"/>
</dbReference>
<dbReference type="PANTHER" id="PTHR12126">
    <property type="entry name" value="NADH-UBIQUINONE OXIDOREDUCTASE 39 KDA SUBUNIT-RELATED"/>
    <property type="match status" value="1"/>
</dbReference>
<dbReference type="GO" id="GO:0044877">
    <property type="term" value="F:protein-containing complex binding"/>
    <property type="evidence" value="ECO:0007669"/>
    <property type="project" value="TreeGrafter"/>
</dbReference>
<dbReference type="Gene3D" id="3.40.50.720">
    <property type="entry name" value="NAD(P)-binding Rossmann-like Domain"/>
    <property type="match status" value="1"/>
</dbReference>
<proteinExistence type="predicted"/>
<protein>
    <submittedName>
        <fullName evidence="2">NAD-dependent epimerase/dehydratase family protein</fullName>
    </submittedName>
</protein>